<keyword evidence="2" id="KW-1185">Reference proteome</keyword>
<dbReference type="Proteomes" id="UP000664601">
    <property type="component" value="Unassembled WGS sequence"/>
</dbReference>
<name>A0ABS3LCP2_9ENTE</name>
<accession>A0ABS3LCP2</accession>
<dbReference type="EMBL" id="JAFREM010000023">
    <property type="protein sequence ID" value="MBO1307404.1"/>
    <property type="molecule type" value="Genomic_DNA"/>
</dbReference>
<organism evidence="1 2">
    <name type="scientific">Candidatus Enterococcus moelleringii</name>
    <dbReference type="NCBI Taxonomy" id="2815325"/>
    <lineage>
        <taxon>Bacteria</taxon>
        <taxon>Bacillati</taxon>
        <taxon>Bacillota</taxon>
        <taxon>Bacilli</taxon>
        <taxon>Lactobacillales</taxon>
        <taxon>Enterococcaceae</taxon>
        <taxon>Enterococcus</taxon>
    </lineage>
</organism>
<comment type="caution">
    <text evidence="1">The sequence shown here is derived from an EMBL/GenBank/DDBJ whole genome shotgun (WGS) entry which is preliminary data.</text>
</comment>
<dbReference type="RefSeq" id="WP_207674381.1">
    <property type="nucleotide sequence ID" value="NZ_JAFREM010000023.1"/>
</dbReference>
<gene>
    <name evidence="1" type="ORF">JZO70_14600</name>
</gene>
<evidence type="ECO:0000313" key="2">
    <source>
        <dbReference type="Proteomes" id="UP000664601"/>
    </source>
</evidence>
<evidence type="ECO:0000313" key="1">
    <source>
        <dbReference type="EMBL" id="MBO1307404.1"/>
    </source>
</evidence>
<protein>
    <submittedName>
        <fullName evidence="1">DUF4177 domain-containing protein</fullName>
    </submittedName>
</protein>
<proteinExistence type="predicted"/>
<sequence>MRYKYKTIPFTNDEISHSCEGLTAKLNQAGERGWELVAIFSQKGLGSSAYTIFGIAQMQFLVLKKTVVESS</sequence>
<reference evidence="1 2" key="1">
    <citation type="submission" date="2021-03" db="EMBL/GenBank/DDBJ databases">
        <title>Enterococcal diversity collection.</title>
        <authorList>
            <person name="Gilmore M.S."/>
            <person name="Schwartzman J."/>
            <person name="Van Tyne D."/>
            <person name="Martin M."/>
            <person name="Earl A.M."/>
            <person name="Manson A.L."/>
            <person name="Straub T."/>
            <person name="Salamzade R."/>
            <person name="Saavedra J."/>
            <person name="Lebreton F."/>
            <person name="Prichula J."/>
            <person name="Schaufler K."/>
            <person name="Gaca A."/>
            <person name="Sgardioli B."/>
            <person name="Wagenaar J."/>
            <person name="Strong T."/>
        </authorList>
    </citation>
    <scope>NUCLEOTIDE SEQUENCE [LARGE SCALE GENOMIC DNA]</scope>
    <source>
        <strain evidence="1 2">669A</strain>
    </source>
</reference>